<gene>
    <name evidence="3" type="ORF">UFOVP425_15</name>
</gene>
<evidence type="ECO:0000256" key="2">
    <source>
        <dbReference type="ARBA" id="ARBA00021638"/>
    </source>
</evidence>
<accession>A0A6J5M4W2</accession>
<name>A0A6J5M4W2_9CAUD</name>
<comment type="similarity">
    <text evidence="1">Belongs to the ninG family.</text>
</comment>
<dbReference type="InterPro" id="IPR008713">
    <property type="entry name" value="Phage_lambda_NinG"/>
</dbReference>
<dbReference type="Pfam" id="PF05766">
    <property type="entry name" value="NinG"/>
    <property type="match status" value="1"/>
</dbReference>
<sequence length="173" mass="20446">MPRCRNCREKFEAIRFNMKYCLNPECVKVWVDTEKTKQWKAKKTQLKKELMSLQDYLKIAQQVFNRYVRLRDKGLPCISCGKEPKKENCGHYFSQGGHSNVRFDEDNCHLQCEHCNSFLSGNLLNYQIGIEKRIGGQRLLSLHERAHITKKWTIDELTDLIATYKKKIKMLSE</sequence>
<dbReference type="EMBL" id="LR796399">
    <property type="protein sequence ID" value="CAB4142035.1"/>
    <property type="molecule type" value="Genomic_DNA"/>
</dbReference>
<organism evidence="3">
    <name type="scientific">uncultured Caudovirales phage</name>
    <dbReference type="NCBI Taxonomy" id="2100421"/>
    <lineage>
        <taxon>Viruses</taxon>
        <taxon>Duplodnaviria</taxon>
        <taxon>Heunggongvirae</taxon>
        <taxon>Uroviricota</taxon>
        <taxon>Caudoviricetes</taxon>
        <taxon>Peduoviridae</taxon>
        <taxon>Maltschvirus</taxon>
        <taxon>Maltschvirus maltsch</taxon>
    </lineage>
</organism>
<evidence type="ECO:0000256" key="1">
    <source>
        <dbReference type="ARBA" id="ARBA00008471"/>
    </source>
</evidence>
<evidence type="ECO:0000313" key="3">
    <source>
        <dbReference type="EMBL" id="CAB4142035.1"/>
    </source>
</evidence>
<reference evidence="3" key="1">
    <citation type="submission" date="2020-04" db="EMBL/GenBank/DDBJ databases">
        <authorList>
            <person name="Chiriac C."/>
            <person name="Salcher M."/>
            <person name="Ghai R."/>
            <person name="Kavagutti S V."/>
        </authorList>
    </citation>
    <scope>NUCLEOTIDE SEQUENCE</scope>
</reference>
<protein>
    <recommendedName>
        <fullName evidence="2">Protein ninG</fullName>
    </recommendedName>
</protein>
<proteinExistence type="inferred from homology"/>